<keyword evidence="2" id="KW-1133">Transmembrane helix</keyword>
<feature type="transmembrane region" description="Helical" evidence="2">
    <location>
        <begin position="3361"/>
        <end position="3380"/>
    </location>
</feature>
<sequence>MMKMLLYDTIRGELKAEGKDTALDKNVINENLKKYDRHKLRAILRKYIRHNNRLLNYHKYKEVIDNFEPFKNVFIIYSNSFLNKNKIFNYTFRYSKIIKILYLNKKGKRLIYGDNNYMKESTLTRNKKGRNNERIGLLLNDNKFTNEDNSNEEKKYEVINFFYNLKKSDYDKLDKVIDSSEIALPSFSYFDIYLFSNNKKLKYEINKKNIKYIDISSVLYYLYIPVIISYIHLKDFPNARIKFFEYIYLKRKFRQINKYCSESEKRKLRITTLISSQLKNKIYNYYDTLLYEKKASSIFSKGNEEKAEKGAHKKKANKDSLALPSNGISTKIKNKFISTGRKNKQDDSFKERSTGSTTIAIRKSKRKNSSLRGGDWPAACDSLPVEPSNGLSQPNGGEIQPPSVKDSIEANGADKIDSREHRSSGANGEHTPRGDTHGDAAETKEEDPSAKKRSIHFHHTCRRQNYTYQKRKKHIKKKKKKGEYITIDEYLLFLKIKHKETTLEGLTDVVKNIPLEDKICRIKRLRSIMNIEYNEKKNIYKKEKILKNLIQLKDKKYYFYNYFFDVLIYFSYFKQINIVEGILVMALLYSKLNLLSISTYIYKNVYLYFYYIFESYQRKWKSFDLNHEMNKLNSFNVKGKENSDASYAEHPKDLKEGSAKKKKEKKEKKEKKKKKMKKHKKVKTMAVATSDVGTMESDKRENSEGGDFCPAGFGQLDRSRGLEGSGAVDAADAAREGGKESIRKGEAKGGNKDGEAKGGNKDGEDGEDGEDDLDRHDNYGMCSMYDELVVHAFNHFQRQLRNNSNFYFVADWQGDKSHPKYRNYSFLNNSFNSPHLNYINDIVVGNIIKNAICFNYKYIFNGIKRHISIYLNLISHVETKYIFHQNNYNLKNLIYHLYMDQIVKSYDCNLFTYEKNFYVLKRIIFLDNGVNLFHPSENYLTNDFCLKSVFFKIYFNLYKNASRKVQGRNERQMLGRLNSWNRAELIHQYRMIVRSENGKESILHSLINLEERQLQLGGYPVCPHTTAAQYELAREKNEGDSPVNGNCVRENLHLSDNSPGGSSPNFDFPMGTSEQLGIHMLSSYLTSDCNHVERKEQKTGNVYETLNSFADCENGNAKEGVRIPLPHCGDPPQVNNCPYSHTISSHELFSDSKRYNADVPSSKSGPIIKSVTLAGNLNDRFSISVGGKNEWAFDNTYNGGSKKTRFTPCGEADRKDKLADPHRERRNDKFIETIFKKKINKNLFGKNRSLDESHAGHPAHHGHHHDHCDHTDHHYDPDEGDKLKNYSLRNFFNFPNNELKILIYNFLFLYIFDEYIYMNMHKKDISEYFNFVNVLKKKQKLRYNLFNFLCHSKKDIGNEISCYKKYLKERYLNKNKKKDNNKMMYNSMFGEKTTIQVNMKKDMNDKCKTKSAKKLSKKGEEYKIAREHKKEEALHPMASIILINNKKKKYNSKVINLLRDTYKKNFINYHIKINVEKYEHIYFLFLITEMLSLIFLPFVNSHYYFAYVKGYKNLGEGKFTLIERFRQENIHLLCERTSGDGASADDASGDNAKAADGADWNYKRKTPKQSRRSAQNRVGKRKRLLKNGKQDISTSIYNLFKVNKANLFNFSNKKKKEKSSDSEETRSRKILYRKNTLSNIKNETAYIQKYSLFNERREKWNDALFSKTHSTELKRRKSTKYGHQVDDGNYYIALYNKKEAVEQIRSSKKGITFDAKNLIEKVFLHNEYYQIDTYELKKKFHSKDKYFLIKKYEKIVALAFYTRFNTYLIFSLYQRIALLNFLYSNYHLVVSMLRYINHVHCKLMNQYARSHFFRMKKSPAVCEKSVGPSYQGGKAHVEFPERGKSTFFADQPENSTPNGHSFFYMKDEDIHYDDYIINTYSTNYINDMNAAQGRNNSPSSLLTFYDKLGDIKSFRFSIFFDIFFELKVNFNHLTSAHICVQNSLRYLFFFLKNAHKCNVVLDLRLSRGRRGILPGLASEGTSESVEEDTDGAKPRSGLHRSKNKHSSDVPQVDSLLRRVRSEENLHFQSGNTSQGGNKPTDERNRKCGELLNHAGENSTRRDGKDNSLNANQESCHSENDLHSNWLHKMGKEVKCEPNDALTTPEGGDWPRFVPSLDLNKLRSSKLFYIIGISLLKQLNTNYYYDNVKEINLIYEDDLVGKKINVNNLLKNDYTEVLNLSYKYMKKSISVDPNHLLSYYYLGVIYLYKLKITKCIYICKNFLLQNCHNVYAFPFFLLYIVVTSSRYSKMEVPSPHRGGKPNKGNTHKGYLMQRKSEKNKGHGSKHDALALINHAGILHSYSEQYKGLINQLRRNAPNFYSAITNPNNLFDAEDEQTAGAGGGYMDDLCNLGNFINCNDSVSKRAADSLKENPSEVPSERESNGKGDDPSGSHDKNKTEHGEHPVGPQLGEVNTPTGRAPAVESSAHDKLSIHCTGVGRRGSTSYRPHTGEGLRAKSPNNDCFLVLTKAINYFPNNFFFFYLYVYYLINFFVMYDILFCWEKETEEKKDKKGEKSEKSKKGKKRTFPSAQLKQLLLQKASQPCDVQSSPSESPRPTDHFNFLREEKKGDAYLSQLYDAIFDTDEMDNGGSDDISYTDETARNSDSWGVSKWRVSFPNVSLNLSKGTNLAKGKDEGNRLLTNSIKEEIDRIQISLKILQKKSNSLRVESRRGGRTNKVASSAVTKSGPGDGPHTVATHGGGLADDEQLGESHHADRAHPEEANVSEKDKADEDANNEERNASFVHPPPVCDAYPKELKNNLKRSEYIDISKVNLLPCVMPILLILYKYILQKMQEKKNSHMYIYFCLNKIMSSVDVGKIKCELHEQSDSGYLPNGGINNSNCFFSYAKGSDKLYSKNYYFSERNRCGVVGGSSMLGGSYLVSGGQVNGGNCNNFGTLNLRSSINDVRNTTPLTASTAKGMRKISLKNVYLEAITWISMGEILIYLRVNAKLIIYLLNIIDSYIKFYLSVNNDSNYYNYENTNFFYNLTHQFMCLKCLYLFYLYAKCKPRKRYSDSFLLSRRGSSGYRLPQMRMSPFGEMGKKRKGNRKGKTSLPFKKNLYSKILFFENEYELHNGRMKLCEHPKVKVENNHIYFSDRFGESDFKLPFHTRDGKELRGKFWPLRRKAEKAYAPEGADEVADEGAAKGADEGAAKGEKKEPPQRNAPKENAPKENTGNGARCSTSNKADANNKTGRTSRTSRANKASRKSMNKLYADEEKLFNSFRVDYESAQKRQKKYRLVKNIKIYVSLISKIYFNDRKVNILYARYYFLKKKYLKVISILSLLNEHYKKRDYFIMKRKGSHEGSGPGGDMNISGEQNTLPSGYPFHLNNQTDFVYEYLNIYMYYQSFEKLQNYRKSNYYKHILHVIFLSCPIIPFGLFPFINL</sequence>
<feature type="compositionally biased region" description="Basic and acidic residues" evidence="1">
    <location>
        <begin position="343"/>
        <end position="353"/>
    </location>
</feature>
<protein>
    <submittedName>
        <fullName evidence="3">Uncharacterized protein</fullName>
    </submittedName>
</protein>
<name>A0A0J9SPW4_PLAV1</name>
<feature type="compositionally biased region" description="Basic and acidic residues" evidence="1">
    <location>
        <begin position="732"/>
        <end position="763"/>
    </location>
</feature>
<organism evidence="3 4">
    <name type="scientific">Plasmodium vivax (strain Brazil I)</name>
    <dbReference type="NCBI Taxonomy" id="1033975"/>
    <lineage>
        <taxon>Eukaryota</taxon>
        <taxon>Sar</taxon>
        <taxon>Alveolata</taxon>
        <taxon>Apicomplexa</taxon>
        <taxon>Aconoidasida</taxon>
        <taxon>Haemosporida</taxon>
        <taxon>Plasmodiidae</taxon>
        <taxon>Plasmodium</taxon>
        <taxon>Plasmodium (Plasmodium)</taxon>
    </lineage>
</organism>
<dbReference type="OrthoDB" id="392768at2759"/>
<feature type="region of interest" description="Disordered" evidence="1">
    <location>
        <begin position="642"/>
        <end position="773"/>
    </location>
</feature>
<dbReference type="Proteomes" id="UP000053327">
    <property type="component" value="Unassembled WGS sequence"/>
</dbReference>
<feature type="region of interest" description="Disordered" evidence="1">
    <location>
        <begin position="303"/>
        <end position="459"/>
    </location>
</feature>
<feature type="compositionally biased region" description="Basic residues" evidence="1">
    <location>
        <begin position="660"/>
        <end position="683"/>
    </location>
</feature>
<feature type="compositionally biased region" description="Basic and acidic residues" evidence="1">
    <location>
        <begin position="642"/>
        <end position="659"/>
    </location>
</feature>
<feature type="region of interest" description="Disordered" evidence="1">
    <location>
        <begin position="1976"/>
        <end position="2077"/>
    </location>
</feature>
<feature type="compositionally biased region" description="Basic and acidic residues" evidence="1">
    <location>
        <begin position="430"/>
        <end position="450"/>
    </location>
</feature>
<feature type="transmembrane region" description="Helical" evidence="2">
    <location>
        <begin position="2477"/>
        <end position="2497"/>
    </location>
</feature>
<feature type="compositionally biased region" description="Basic and acidic residues" evidence="1">
    <location>
        <begin position="2364"/>
        <end position="2402"/>
    </location>
</feature>
<evidence type="ECO:0000313" key="3">
    <source>
        <dbReference type="EMBL" id="KMZ85165.1"/>
    </source>
</evidence>
<feature type="region of interest" description="Disordered" evidence="1">
    <location>
        <begin position="1250"/>
        <end position="1274"/>
    </location>
</feature>
<feature type="compositionally biased region" description="Basic and acidic residues" evidence="1">
    <location>
        <begin position="2015"/>
        <end position="2025"/>
    </location>
</feature>
<feature type="region of interest" description="Disordered" evidence="1">
    <location>
        <begin position="3128"/>
        <end position="3206"/>
    </location>
</feature>
<keyword evidence="2" id="KW-0472">Membrane</keyword>
<keyword evidence="2" id="KW-0812">Transmembrane</keyword>
<feature type="compositionally biased region" description="Basic and acidic residues" evidence="1">
    <location>
        <begin position="406"/>
        <end position="423"/>
    </location>
</feature>
<feature type="compositionally biased region" description="Basic and acidic residues" evidence="1">
    <location>
        <begin position="3140"/>
        <end position="3168"/>
    </location>
</feature>
<feature type="transmembrane region" description="Helical" evidence="2">
    <location>
        <begin position="2981"/>
        <end position="3002"/>
    </location>
</feature>
<feature type="region of interest" description="Disordered" evidence="1">
    <location>
        <begin position="2364"/>
        <end position="2451"/>
    </location>
</feature>
<evidence type="ECO:0000256" key="2">
    <source>
        <dbReference type="SAM" id="Phobius"/>
    </source>
</evidence>
<dbReference type="EMBL" id="KQ234843">
    <property type="protein sequence ID" value="KMZ85165.1"/>
    <property type="molecule type" value="Genomic_DNA"/>
</dbReference>
<gene>
    <name evidence="3" type="ORF">PVBG_01564</name>
</gene>
<feature type="region of interest" description="Disordered" evidence="1">
    <location>
        <begin position="2661"/>
        <end position="2746"/>
    </location>
</feature>
<feature type="region of interest" description="Disordered" evidence="1">
    <location>
        <begin position="1540"/>
        <end position="1585"/>
    </location>
</feature>
<feature type="compositionally biased region" description="Polar residues" evidence="1">
    <location>
        <begin position="3169"/>
        <end position="3200"/>
    </location>
</feature>
<feature type="compositionally biased region" description="Low complexity" evidence="1">
    <location>
        <begin position="1540"/>
        <end position="1559"/>
    </location>
</feature>
<proteinExistence type="predicted"/>
<accession>A0A0J9SPW4</accession>
<evidence type="ECO:0000313" key="4">
    <source>
        <dbReference type="Proteomes" id="UP000053327"/>
    </source>
</evidence>
<feature type="compositionally biased region" description="Polar residues" evidence="1">
    <location>
        <begin position="2026"/>
        <end position="2037"/>
    </location>
</feature>
<reference evidence="3 4" key="1">
    <citation type="submission" date="2011-08" db="EMBL/GenBank/DDBJ databases">
        <title>The Genome Sequence of Plasmodium vivax Brazil I.</title>
        <authorList>
            <consortium name="The Broad Institute Genome Sequencing Platform"/>
            <consortium name="The Broad Institute Genome Sequencing Center for Infectious Disease"/>
            <person name="Neafsey D."/>
            <person name="Carlton J."/>
            <person name="Barnwell J."/>
            <person name="Collins W."/>
            <person name="Escalante A."/>
            <person name="Mullikin J."/>
            <person name="Saul A."/>
            <person name="Guigo R."/>
            <person name="Camara F."/>
            <person name="Young S.K."/>
            <person name="Zeng Q."/>
            <person name="Gargeya S."/>
            <person name="Fitzgerald M."/>
            <person name="Haas B."/>
            <person name="Abouelleil A."/>
            <person name="Alvarado L."/>
            <person name="Arachchi H.M."/>
            <person name="Berlin A."/>
            <person name="Brown A."/>
            <person name="Chapman S.B."/>
            <person name="Chen Z."/>
            <person name="Dunbar C."/>
            <person name="Freedman E."/>
            <person name="Gearin G."/>
            <person name="Gellesch M."/>
            <person name="Goldberg J."/>
            <person name="Griggs A."/>
            <person name="Gujja S."/>
            <person name="Heiman D."/>
            <person name="Howarth C."/>
            <person name="Larson L."/>
            <person name="Lui A."/>
            <person name="MacDonald P.J.P."/>
            <person name="Montmayeur A."/>
            <person name="Murphy C."/>
            <person name="Neiman D."/>
            <person name="Pearson M."/>
            <person name="Priest M."/>
            <person name="Roberts A."/>
            <person name="Saif S."/>
            <person name="Shea T."/>
            <person name="Shenoy N."/>
            <person name="Sisk P."/>
            <person name="Stolte C."/>
            <person name="Sykes S."/>
            <person name="Wortman J."/>
            <person name="Nusbaum C."/>
            <person name="Birren B."/>
        </authorList>
    </citation>
    <scope>NUCLEOTIDE SEQUENCE [LARGE SCALE GENOMIC DNA]</scope>
    <source>
        <strain evidence="3 4">Brazil I</strain>
    </source>
</reference>
<feature type="compositionally biased region" description="Basic and acidic residues" evidence="1">
    <location>
        <begin position="2039"/>
        <end position="2048"/>
    </location>
</feature>
<feature type="compositionally biased region" description="Basic and acidic residues" evidence="1">
    <location>
        <begin position="2707"/>
        <end position="2738"/>
    </location>
</feature>
<evidence type="ECO:0000256" key="1">
    <source>
        <dbReference type="SAM" id="MobiDB-lite"/>
    </source>
</evidence>